<dbReference type="RefSeq" id="WP_123512222.1">
    <property type="nucleotide sequence ID" value="NZ_MOBQ01000024.1"/>
</dbReference>
<organism evidence="1 2">
    <name type="scientific">Pseudomonas frederiksbergensis</name>
    <dbReference type="NCBI Taxonomy" id="104087"/>
    <lineage>
        <taxon>Bacteria</taxon>
        <taxon>Pseudomonadati</taxon>
        <taxon>Pseudomonadota</taxon>
        <taxon>Gammaproteobacteria</taxon>
        <taxon>Pseudomonadales</taxon>
        <taxon>Pseudomonadaceae</taxon>
        <taxon>Pseudomonas</taxon>
    </lineage>
</organism>
<dbReference type="Proteomes" id="UP000285349">
    <property type="component" value="Unassembled WGS sequence"/>
</dbReference>
<name>A0A423JZ44_9PSED</name>
<accession>A0A423JZ44</accession>
<dbReference type="AlphaFoldDB" id="A0A423JZ44"/>
<reference evidence="1 2" key="1">
    <citation type="submission" date="2016-10" db="EMBL/GenBank/DDBJ databases">
        <title>Comparative genome analysis of multiple Pseudomonas spp. focuses on biocontrol and plant growth promoting traits.</title>
        <authorList>
            <person name="Tao X.-Y."/>
            <person name="Taylor C.G."/>
        </authorList>
    </citation>
    <scope>NUCLEOTIDE SEQUENCE [LARGE SCALE GENOMIC DNA]</scope>
    <source>
        <strain evidence="1 2">37A10</strain>
    </source>
</reference>
<dbReference type="EMBL" id="MOBQ01000024">
    <property type="protein sequence ID" value="RON43265.1"/>
    <property type="molecule type" value="Genomic_DNA"/>
</dbReference>
<comment type="caution">
    <text evidence="1">The sequence shown here is derived from an EMBL/GenBank/DDBJ whole genome shotgun (WGS) entry which is preliminary data.</text>
</comment>
<sequence>MTPREIVIPKQNSIQAAGNTFCWSLGGNRIHAQHSFFCRMQSVPGRWVFSGLTGSPDQDNYFSLDFNVPDLGDDVLERTYQFGDGQGLRVTHTYSLPGPDGVSVIEVVDADYAELTIRLDPIKRTVRGDFNAHFKSVGLKPEGAFQLKTE</sequence>
<evidence type="ECO:0000313" key="1">
    <source>
        <dbReference type="EMBL" id="RON43265.1"/>
    </source>
</evidence>
<protein>
    <submittedName>
        <fullName evidence="1">Uncharacterized protein</fullName>
    </submittedName>
</protein>
<evidence type="ECO:0000313" key="2">
    <source>
        <dbReference type="Proteomes" id="UP000285349"/>
    </source>
</evidence>
<dbReference type="OrthoDB" id="6973673at2"/>
<proteinExistence type="predicted"/>
<gene>
    <name evidence="1" type="ORF">BK666_19415</name>
</gene>